<feature type="transmembrane region" description="Helical" evidence="1">
    <location>
        <begin position="332"/>
        <end position="349"/>
    </location>
</feature>
<keyword evidence="3" id="KW-1185">Reference proteome</keyword>
<dbReference type="OrthoDB" id="104925at2"/>
<gene>
    <name evidence="2" type="ORF">E2C06_14415</name>
</gene>
<dbReference type="RefSeq" id="WP_133289305.1">
    <property type="nucleotide sequence ID" value="NZ_SMSJ01000016.1"/>
</dbReference>
<dbReference type="AlphaFoldDB" id="A0A4V3AA64"/>
<feature type="transmembrane region" description="Helical" evidence="1">
    <location>
        <begin position="284"/>
        <end position="300"/>
    </location>
</feature>
<keyword evidence="1" id="KW-0472">Membrane</keyword>
<protein>
    <recommendedName>
        <fullName evidence="4">DUF2029 domain-containing protein</fullName>
    </recommendedName>
</protein>
<keyword evidence="1" id="KW-1133">Transmembrane helix</keyword>
<keyword evidence="1" id="KW-0812">Transmembrane</keyword>
<accession>A0A4V3AA64</accession>
<feature type="transmembrane region" description="Helical" evidence="1">
    <location>
        <begin position="98"/>
        <end position="121"/>
    </location>
</feature>
<name>A0A4V3AA64_9PROT</name>
<feature type="transmembrane region" description="Helical" evidence="1">
    <location>
        <begin position="183"/>
        <end position="210"/>
    </location>
</feature>
<sequence length="520" mass="55659">MSLSRAAAAPPRGLATTTVPAAAFALGFWGLLVLGIVLGMLALPHGRIGYTLDDPYIHLALAERIAQGHYGINLSEVTAPSSSILWPFLLVPGVGTTWHVWLPLGIALACGAANAVLLGRLVDRLPWAPGADWARIALVVLLVLAGNLAGLPFTGMEHSLQVLLAAACAWGLAEAMRGRPIPLWCLAAAATGPAVRYEMFALVGALMIALAGQRRWAAAAGLLVAALALPVGFGAWLTAQGLPPLPNSVLAKSDVYAGAEGVLGPVLALVSNASLELLRHPRRWPYLALLVLLAALTLRAPPVQRWPLAGAVAALGLHALVGRFGWFYRYEVYALLFGAMVLAVALASASRTWRMAGAAVLLAAAAAQAPAALQSPRAAQNIQDQHYQMHRFVADYWRQGIAVNDLGWVSYQVDPKLYVLDLFGLASNEALRQKHKDGPWMEAMVRRHGIRLAMIYPWWFEGVPESWVRVAELRLSGPRIAPAGDTVTFYATEPGAEAELRRKLAEFAPTLPDGVRLDLR</sequence>
<feature type="transmembrane region" description="Helical" evidence="1">
    <location>
        <begin position="133"/>
        <end position="153"/>
    </location>
</feature>
<evidence type="ECO:0008006" key="4">
    <source>
        <dbReference type="Google" id="ProtNLM"/>
    </source>
</evidence>
<feature type="transmembrane region" description="Helical" evidence="1">
    <location>
        <begin position="216"/>
        <end position="237"/>
    </location>
</feature>
<evidence type="ECO:0000313" key="2">
    <source>
        <dbReference type="EMBL" id="TDH61935.1"/>
    </source>
</evidence>
<dbReference type="EMBL" id="SMSJ01000016">
    <property type="protein sequence ID" value="TDH61935.1"/>
    <property type="molecule type" value="Genomic_DNA"/>
</dbReference>
<comment type="caution">
    <text evidence="2">The sequence shown here is derived from an EMBL/GenBank/DDBJ whole genome shotgun (WGS) entry which is preliminary data.</text>
</comment>
<evidence type="ECO:0000256" key="1">
    <source>
        <dbReference type="SAM" id="Phobius"/>
    </source>
</evidence>
<feature type="transmembrane region" description="Helical" evidence="1">
    <location>
        <begin position="21"/>
        <end position="43"/>
    </location>
</feature>
<organism evidence="2 3">
    <name type="scientific">Dankookia rubra</name>
    <dbReference type="NCBI Taxonomy" id="1442381"/>
    <lineage>
        <taxon>Bacteria</taxon>
        <taxon>Pseudomonadati</taxon>
        <taxon>Pseudomonadota</taxon>
        <taxon>Alphaproteobacteria</taxon>
        <taxon>Acetobacterales</taxon>
        <taxon>Roseomonadaceae</taxon>
        <taxon>Dankookia</taxon>
    </lineage>
</organism>
<feature type="transmembrane region" description="Helical" evidence="1">
    <location>
        <begin position="306"/>
        <end position="325"/>
    </location>
</feature>
<evidence type="ECO:0000313" key="3">
    <source>
        <dbReference type="Proteomes" id="UP000295096"/>
    </source>
</evidence>
<dbReference type="Proteomes" id="UP000295096">
    <property type="component" value="Unassembled WGS sequence"/>
</dbReference>
<proteinExistence type="predicted"/>
<reference evidence="2 3" key="1">
    <citation type="journal article" date="2016" name="J. Microbiol.">
        <title>Dankookia rubra gen. nov., sp. nov., an alphaproteobacterium isolated from sediment of a shallow stream.</title>
        <authorList>
            <person name="Kim W.H."/>
            <person name="Kim D.H."/>
            <person name="Kang K."/>
            <person name="Ahn T.Y."/>
        </authorList>
    </citation>
    <scope>NUCLEOTIDE SEQUENCE [LARGE SCALE GENOMIC DNA]</scope>
    <source>
        <strain evidence="2 3">JCM30602</strain>
    </source>
</reference>